<reference evidence="5 6" key="1">
    <citation type="submission" date="2018-01" db="EMBL/GenBank/DDBJ databases">
        <title>Co-occurrence of chitin degradation, pigmentation and bioactivity in marine Pseudoalteromonas.</title>
        <authorList>
            <person name="Paulsen S."/>
            <person name="Gram L."/>
            <person name="Machado H."/>
        </authorList>
    </citation>
    <scope>NUCLEOTIDE SEQUENCE [LARGE SCALE GENOMIC DNA]</scope>
    <source>
        <strain evidence="5 6">S3898</strain>
    </source>
</reference>
<keyword evidence="3" id="KW-0233">DNA recombination</keyword>
<dbReference type="PANTHER" id="PTHR30461:SF2">
    <property type="entry name" value="SERINE RECOMBINASE PINE-RELATED"/>
    <property type="match status" value="1"/>
</dbReference>
<dbReference type="Proteomes" id="UP000291338">
    <property type="component" value="Unassembled WGS sequence"/>
</dbReference>
<dbReference type="PROSITE" id="PS00398">
    <property type="entry name" value="RECOMBINASES_2"/>
    <property type="match status" value="1"/>
</dbReference>
<evidence type="ECO:0000259" key="4">
    <source>
        <dbReference type="PROSITE" id="PS51737"/>
    </source>
</evidence>
<dbReference type="GO" id="GO:0003677">
    <property type="term" value="F:DNA binding"/>
    <property type="evidence" value="ECO:0007669"/>
    <property type="project" value="UniProtKB-KW"/>
</dbReference>
<feature type="domain" description="Recombinase" evidence="4">
    <location>
        <begin position="165"/>
        <end position="285"/>
    </location>
</feature>
<name>A0A4Q7IM20_9GAMM</name>
<comment type="caution">
    <text evidence="5">The sequence shown here is derived from an EMBL/GenBank/DDBJ whole genome shotgun (WGS) entry which is preliminary data.</text>
</comment>
<dbReference type="InterPro" id="IPR006118">
    <property type="entry name" value="Recombinase_CS"/>
</dbReference>
<dbReference type="InterPro" id="IPR006119">
    <property type="entry name" value="Resolv_N"/>
</dbReference>
<keyword evidence="2" id="KW-0238">DNA-binding</keyword>
<sequence length="590" mass="67773">MAKAYRYIRFSSQMQAKGTSYERQLFAVQEWIEQHPNIELSSDTFEDLGLSGFKGEHLENAFGRLLVAIQNNKIVKGDYILIEAVDRMGRLEPMDMLPLLQKIVQAGVNIVTLDDLVEYNTKSLNSGLLQVLIGKFQQAHQYSKSLSGRVAESWNIRRKKAKKGDFVKMRTPFWLDSHHKVIPEYASIIRQIFEWYLIGDGQRLIQRRLKEQWPEIFGDGFRKDFLLRIKGNGSKVVNAGTIKKWLENKVVIGYWGDIPNVFEPAISEELFYKVQNALRKRTKRASKPHHYFIGGIAKCRCGANLTFVKNKGKNGNISVNSRCTTRGRLGYDKSDDGEEFGCDNSKTIPAVVLDVIAHQCLTDVVYKLSVDHKEKEVSERLHVLEGKLAEISQKITNLLKLVESGVDEAIDRVASLNYDKLSLINEKEKLIESVGSNHDLGELSALLEQEKHYRRNYTKFNRLLQQVGYKLVCDDAKITVHIPDGRRLEFKYLKFDRSKNKKGSQKYHFLCMQTEKVIMIPRHEPITEIKKDVEISEELEGRELFIPLEGKGFEGKVPSDVLEDPKLMADAKKQIEEAFKQMLFSVKKQE</sequence>
<dbReference type="EMBL" id="PPSX01000040">
    <property type="protein sequence ID" value="RZQ52920.1"/>
    <property type="molecule type" value="Genomic_DNA"/>
</dbReference>
<dbReference type="GO" id="GO:0015074">
    <property type="term" value="P:DNA integration"/>
    <property type="evidence" value="ECO:0007669"/>
    <property type="project" value="UniProtKB-KW"/>
</dbReference>
<proteinExistence type="predicted"/>
<dbReference type="GO" id="GO:0000150">
    <property type="term" value="F:DNA strand exchange activity"/>
    <property type="evidence" value="ECO:0007669"/>
    <property type="project" value="InterPro"/>
</dbReference>
<gene>
    <name evidence="5" type="ORF">C1E23_11685</name>
</gene>
<dbReference type="Gene3D" id="3.40.50.1390">
    <property type="entry name" value="Resolvase, N-terminal catalytic domain"/>
    <property type="match status" value="1"/>
</dbReference>
<protein>
    <recommendedName>
        <fullName evidence="4">Recombinase domain-containing protein</fullName>
    </recommendedName>
</protein>
<evidence type="ECO:0000256" key="1">
    <source>
        <dbReference type="ARBA" id="ARBA00022908"/>
    </source>
</evidence>
<dbReference type="PROSITE" id="PS51737">
    <property type="entry name" value="RECOMBINASE_DNA_BIND"/>
    <property type="match status" value="1"/>
</dbReference>
<dbReference type="InterPro" id="IPR036162">
    <property type="entry name" value="Resolvase-like_N_sf"/>
</dbReference>
<dbReference type="Pfam" id="PF07508">
    <property type="entry name" value="Recombinase"/>
    <property type="match status" value="1"/>
</dbReference>
<dbReference type="SMART" id="SM00857">
    <property type="entry name" value="Resolvase"/>
    <property type="match status" value="1"/>
</dbReference>
<accession>A0A4Q7IM20</accession>
<dbReference type="InterPro" id="IPR050639">
    <property type="entry name" value="SSR_resolvase"/>
</dbReference>
<dbReference type="CDD" id="cd00338">
    <property type="entry name" value="Ser_Recombinase"/>
    <property type="match status" value="1"/>
</dbReference>
<dbReference type="Gene3D" id="3.90.1750.20">
    <property type="entry name" value="Putative Large Serine Recombinase, Chain B, Domain 2"/>
    <property type="match status" value="1"/>
</dbReference>
<keyword evidence="1" id="KW-0229">DNA integration</keyword>
<evidence type="ECO:0000256" key="3">
    <source>
        <dbReference type="ARBA" id="ARBA00023172"/>
    </source>
</evidence>
<dbReference type="InterPro" id="IPR038109">
    <property type="entry name" value="DNA_bind_recomb_sf"/>
</dbReference>
<dbReference type="InterPro" id="IPR011109">
    <property type="entry name" value="DNA_bind_recombinase_dom"/>
</dbReference>
<evidence type="ECO:0000313" key="6">
    <source>
        <dbReference type="Proteomes" id="UP000291338"/>
    </source>
</evidence>
<dbReference type="RefSeq" id="WP_130255737.1">
    <property type="nucleotide sequence ID" value="NZ_PPSX01000040.1"/>
</dbReference>
<dbReference type="AlphaFoldDB" id="A0A4Q7IM20"/>
<evidence type="ECO:0000313" key="5">
    <source>
        <dbReference type="EMBL" id="RZQ52920.1"/>
    </source>
</evidence>
<dbReference type="PANTHER" id="PTHR30461">
    <property type="entry name" value="DNA-INVERTASE FROM LAMBDOID PROPHAGE"/>
    <property type="match status" value="1"/>
</dbReference>
<evidence type="ECO:0000256" key="2">
    <source>
        <dbReference type="ARBA" id="ARBA00023125"/>
    </source>
</evidence>
<dbReference type="SUPFAM" id="SSF53041">
    <property type="entry name" value="Resolvase-like"/>
    <property type="match status" value="1"/>
</dbReference>
<organism evidence="5 6">
    <name type="scientific">Pseudoalteromonas phenolica</name>
    <dbReference type="NCBI Taxonomy" id="161398"/>
    <lineage>
        <taxon>Bacteria</taxon>
        <taxon>Pseudomonadati</taxon>
        <taxon>Pseudomonadota</taxon>
        <taxon>Gammaproteobacteria</taxon>
        <taxon>Alteromonadales</taxon>
        <taxon>Pseudoalteromonadaceae</taxon>
        <taxon>Pseudoalteromonas</taxon>
    </lineage>
</organism>
<dbReference type="Pfam" id="PF00239">
    <property type="entry name" value="Resolvase"/>
    <property type="match status" value="1"/>
</dbReference>